<dbReference type="GO" id="GO:0000724">
    <property type="term" value="P:double-strand break repair via homologous recombination"/>
    <property type="evidence" value="ECO:0007669"/>
    <property type="project" value="TreeGrafter"/>
</dbReference>
<dbReference type="Pfam" id="PF08585">
    <property type="entry name" value="RMI1_N_C"/>
    <property type="match status" value="1"/>
</dbReference>
<dbReference type="InterPro" id="IPR032199">
    <property type="entry name" value="RMI1_C"/>
</dbReference>
<evidence type="ECO:0000313" key="7">
    <source>
        <dbReference type="Proteomes" id="UP000243579"/>
    </source>
</evidence>
<dbReference type="Gene3D" id="2.40.50.770">
    <property type="entry name" value="RecQ-mediated genome instability protein Rmi1, C-terminal domain"/>
    <property type="match status" value="1"/>
</dbReference>
<evidence type="ECO:0000256" key="2">
    <source>
        <dbReference type="ARBA" id="ARBA00018987"/>
    </source>
</evidence>
<dbReference type="OrthoDB" id="341511at2759"/>
<sequence length="425" mass="46689">MDTCRQIARVRVEWASECERLLEAYMQQCGRRLSPQEQDEFIVDQLLFADIRLSCEPCLPASTSDLDGVTIQGRFFLQIIDIVNIAAGQEQRREDTSNRLLKVCFTDGHQVVFGIEHTPLHGLSTKTPPGTKVVVQNAEVRHGLLMLRSIDILGPSFNPTLEGPATPAPTGLPIANTPTIALHHALPAPVAAASYTTDQGRSPIADAMPQEMPRTQTIDLDLSDEERDTDPAIRHLFYGPATTMPPSQQRRAPPPQQQPSVRRPTPSTLPTPINAPPPATASPRPDPRQPFTYLSMVEAQIASAMSPVTLHFKAFVKSVAAFKFTDGYDLMIYVEDGTRTLLVSVNPMFVERLMGVPCAEFKHAMAVDIPKATGWAQQMQVRLQVLEGVMTIRFAPGAIPQLEACEDLTAAMTLALWARVRVGTT</sequence>
<reference evidence="6 7" key="1">
    <citation type="journal article" date="2014" name="Genome Biol. Evol.">
        <title>The secreted proteins of Achlya hypogyna and Thraustotheca clavata identify the ancestral oomycete secretome and reveal gene acquisitions by horizontal gene transfer.</title>
        <authorList>
            <person name="Misner I."/>
            <person name="Blouin N."/>
            <person name="Leonard G."/>
            <person name="Richards T.A."/>
            <person name="Lane C.E."/>
        </authorList>
    </citation>
    <scope>NUCLEOTIDE SEQUENCE [LARGE SCALE GENOMIC DNA]</scope>
    <source>
        <strain evidence="6 7">ATCC 48635</strain>
    </source>
</reference>
<dbReference type="Pfam" id="PF16099">
    <property type="entry name" value="RMI1_C"/>
    <property type="match status" value="1"/>
</dbReference>
<feature type="domain" description="RecQ mediated genome instability protein 1 OB-fold" evidence="4">
    <location>
        <begin position="86"/>
        <end position="149"/>
    </location>
</feature>
<feature type="region of interest" description="Disordered" evidence="3">
    <location>
        <begin position="200"/>
        <end position="225"/>
    </location>
</feature>
<dbReference type="PANTHER" id="PTHR14790:SF15">
    <property type="entry name" value="RECQ-MEDIATED GENOME INSTABILITY PROTEIN 1"/>
    <property type="match status" value="1"/>
</dbReference>
<name>A0A1V9Z4F2_ACHHY</name>
<evidence type="ECO:0000313" key="6">
    <source>
        <dbReference type="EMBL" id="OQR92720.1"/>
    </source>
</evidence>
<protein>
    <recommendedName>
        <fullName evidence="2">RecQ-mediated genome instability protein 1</fullName>
    </recommendedName>
</protein>
<feature type="compositionally biased region" description="Pro residues" evidence="3">
    <location>
        <begin position="267"/>
        <end position="280"/>
    </location>
</feature>
<dbReference type="EMBL" id="JNBR01000446">
    <property type="protein sequence ID" value="OQR92720.1"/>
    <property type="molecule type" value="Genomic_DNA"/>
</dbReference>
<proteinExistence type="inferred from homology"/>
<gene>
    <name evidence="6" type="ORF">ACHHYP_03336</name>
</gene>
<evidence type="ECO:0000256" key="1">
    <source>
        <dbReference type="ARBA" id="ARBA00006395"/>
    </source>
</evidence>
<dbReference type="STRING" id="1202772.A0A1V9Z4F2"/>
<dbReference type="InterPro" id="IPR042470">
    <property type="entry name" value="RMI1_N_C_sf"/>
</dbReference>
<dbReference type="GO" id="GO:0016604">
    <property type="term" value="C:nuclear body"/>
    <property type="evidence" value="ECO:0007669"/>
    <property type="project" value="TreeGrafter"/>
</dbReference>
<keyword evidence="7" id="KW-1185">Reference proteome</keyword>
<accession>A0A1V9Z4F2</accession>
<feature type="region of interest" description="Disordered" evidence="3">
    <location>
        <begin position="237"/>
        <end position="289"/>
    </location>
</feature>
<dbReference type="SMART" id="SM01161">
    <property type="entry name" value="DUF1767"/>
    <property type="match status" value="1"/>
</dbReference>
<comment type="similarity">
    <text evidence="1">Belongs to the RMI1 family.</text>
</comment>
<dbReference type="GO" id="GO:0000166">
    <property type="term" value="F:nucleotide binding"/>
    <property type="evidence" value="ECO:0007669"/>
    <property type="project" value="InterPro"/>
</dbReference>
<evidence type="ECO:0000259" key="5">
    <source>
        <dbReference type="Pfam" id="PF16099"/>
    </source>
</evidence>
<dbReference type="PANTHER" id="PTHR14790">
    <property type="entry name" value="RECQ-MEDIATED GENOME INSTABILITY PROTEIN 1 RMI1"/>
    <property type="match status" value="1"/>
</dbReference>
<dbReference type="InterPro" id="IPR013894">
    <property type="entry name" value="RMI1_OB"/>
</dbReference>
<evidence type="ECO:0000259" key="4">
    <source>
        <dbReference type="Pfam" id="PF08585"/>
    </source>
</evidence>
<dbReference type="GO" id="GO:0000712">
    <property type="term" value="P:resolution of meiotic recombination intermediates"/>
    <property type="evidence" value="ECO:0007669"/>
    <property type="project" value="TreeGrafter"/>
</dbReference>
<feature type="domain" description="RecQ-mediated genome instability protein 1 C-terminal OB-fold" evidence="5">
    <location>
        <begin position="289"/>
        <end position="420"/>
    </location>
</feature>
<dbReference type="AlphaFoldDB" id="A0A1V9Z4F2"/>
<dbReference type="Proteomes" id="UP000243579">
    <property type="component" value="Unassembled WGS sequence"/>
</dbReference>
<dbReference type="GO" id="GO:0031422">
    <property type="term" value="C:RecQ family helicase-topoisomerase III complex"/>
    <property type="evidence" value="ECO:0007669"/>
    <property type="project" value="TreeGrafter"/>
</dbReference>
<evidence type="ECO:0000256" key="3">
    <source>
        <dbReference type="SAM" id="MobiDB-lite"/>
    </source>
</evidence>
<organism evidence="6 7">
    <name type="scientific">Achlya hypogyna</name>
    <name type="common">Oomycete</name>
    <name type="synonym">Protoachlya hypogyna</name>
    <dbReference type="NCBI Taxonomy" id="1202772"/>
    <lineage>
        <taxon>Eukaryota</taxon>
        <taxon>Sar</taxon>
        <taxon>Stramenopiles</taxon>
        <taxon>Oomycota</taxon>
        <taxon>Saprolegniomycetes</taxon>
        <taxon>Saprolegniales</taxon>
        <taxon>Achlyaceae</taxon>
        <taxon>Achlya</taxon>
    </lineage>
</organism>
<comment type="caution">
    <text evidence="6">The sequence shown here is derived from an EMBL/GenBank/DDBJ whole genome shotgun (WGS) entry which is preliminary data.</text>
</comment>